<dbReference type="PANTHER" id="PTHR46063">
    <property type="entry name" value="KELCH DOMAIN-CONTAINING PROTEIN"/>
    <property type="match status" value="1"/>
</dbReference>
<evidence type="ECO:0000256" key="7">
    <source>
        <dbReference type="SAM" id="SignalP"/>
    </source>
</evidence>
<dbReference type="SUPFAM" id="SSF117281">
    <property type="entry name" value="Kelch motif"/>
    <property type="match status" value="2"/>
</dbReference>
<proteinExistence type="predicted"/>
<feature type="chain" id="PRO_5032858076" evidence="7">
    <location>
        <begin position="22"/>
        <end position="981"/>
    </location>
</feature>
<dbReference type="GO" id="GO:0016020">
    <property type="term" value="C:membrane"/>
    <property type="evidence" value="ECO:0007669"/>
    <property type="project" value="UniProtKB-SubCell"/>
</dbReference>
<keyword evidence="4" id="KW-1133">Transmembrane helix</keyword>
<feature type="domain" description="Wall-associated receptor kinase galacturonan-binding" evidence="9">
    <location>
        <begin position="22"/>
        <end position="82"/>
    </location>
</feature>
<keyword evidence="5" id="KW-0472">Membrane</keyword>
<feature type="signal peptide" evidence="7">
    <location>
        <begin position="1"/>
        <end position="21"/>
    </location>
</feature>
<dbReference type="InterPro" id="IPR025183">
    <property type="entry name" value="DUF4110"/>
</dbReference>
<dbReference type="Pfam" id="PF13422">
    <property type="entry name" value="DUF4110"/>
    <property type="match status" value="1"/>
</dbReference>
<feature type="region of interest" description="Disordered" evidence="6">
    <location>
        <begin position="277"/>
        <end position="327"/>
    </location>
</feature>
<dbReference type="EMBL" id="HG994367">
    <property type="protein sequence ID" value="CAF1701950.1"/>
    <property type="molecule type" value="Genomic_DNA"/>
</dbReference>
<organism evidence="10">
    <name type="scientific">Brassica napus</name>
    <name type="common">Rape</name>
    <dbReference type="NCBI Taxonomy" id="3708"/>
    <lineage>
        <taxon>Eukaryota</taxon>
        <taxon>Viridiplantae</taxon>
        <taxon>Streptophyta</taxon>
        <taxon>Embryophyta</taxon>
        <taxon>Tracheophyta</taxon>
        <taxon>Spermatophyta</taxon>
        <taxon>Magnoliopsida</taxon>
        <taxon>eudicotyledons</taxon>
        <taxon>Gunneridae</taxon>
        <taxon>Pentapetalae</taxon>
        <taxon>rosids</taxon>
        <taxon>malvids</taxon>
        <taxon>Brassicales</taxon>
        <taxon>Brassicaceae</taxon>
        <taxon>Brassiceae</taxon>
        <taxon>Brassica</taxon>
    </lineage>
</organism>
<evidence type="ECO:0000256" key="1">
    <source>
        <dbReference type="ARBA" id="ARBA00004167"/>
    </source>
</evidence>
<dbReference type="PANTHER" id="PTHR46063:SF1">
    <property type="entry name" value="KELCH DOMAIN-CONTAINING PROTEIN 4"/>
    <property type="match status" value="1"/>
</dbReference>
<evidence type="ECO:0000259" key="8">
    <source>
        <dbReference type="Pfam" id="PF13422"/>
    </source>
</evidence>
<accession>A0A816I8P6</accession>
<dbReference type="InterPro" id="IPR015915">
    <property type="entry name" value="Kelch-typ_b-propeller"/>
</dbReference>
<evidence type="ECO:0000256" key="5">
    <source>
        <dbReference type="ARBA" id="ARBA00023136"/>
    </source>
</evidence>
<reference evidence="10" key="1">
    <citation type="submission" date="2021-01" db="EMBL/GenBank/DDBJ databases">
        <authorList>
            <consortium name="Genoscope - CEA"/>
            <person name="William W."/>
        </authorList>
    </citation>
    <scope>NUCLEOTIDE SEQUENCE</scope>
</reference>
<protein>
    <submittedName>
        <fullName evidence="10">(rape) hypothetical protein</fullName>
    </submittedName>
</protein>
<sequence length="981" mass="110253">MKILVLMLTVVVISEVCLVGACRSYCGNITVDYPFGIRNGCGHPGYRDLLFCMNDVLMFHIRSGSYRVLDIDYAYQSITLHDPHMSNCGTIVLGGKGNGFEAEDWRAPYFNPTSDNVFMLIGCSPKSPIFQGFPEKKLPCHNISGMSCEEYMSCPAWDMVGYRQPGLSSGSGPPMCCAIGFESVKAINLSKLECEGYSSAYNLAPLKLRGPSDWAYGIRVKYELQGSDAFCRACVATSGTCGYESADGGGLRHVCICDHHNSTTNCDSVVAPTSTSSSVRPKTIGSSIPANKMGKKTKKAGKGKEKTERKTAKAEEKKARREGKKLSPEDDIDAILLSIQKEEAKKKEVLVEENVPAPSPRSNCSLTINPLKETELILYGGEFYNGQKTYVYGDLYRYDVDKQEWKLVSSPNSPPPRSSHQAVAWKNYLYIFGMFSFFFFSSSFLTVHICKPLSFYRLGGEFTSPNQERFHHYKDFWMLDVKTNQWEQLNLKGCPSPRSGHRMVLYKHKIIIFGGFYDTLREVRYYNDLYVFDLDQYKWQEIKPKPGAMWPTARSGFQFFVYQDEIFLYGGYSKEVSSEKSSEKGVVHADLWSLDPRTWEWNKVKKIGMPPSSRAGFSVCVHKKRALLFGGVVDMEMEGDVMMSLFLNELYGFQLDNRRWYPIELRKEKSSKDKAKKNLEAKPMTSNDDDDDDDDDEMDSAEGESPSAMGDVAGSSDGISERMAACLTVEGSTSKALKGRLDPQVSVSEEVVKPCGRINSCMVVGKDTLYIYGGMMEIKDKEITLDDLYSLNLSKLDEWKCIIPATETEWVEVSEDEEGDEDEDEDDSEDEGDSEESDDEDDDEEVEAMDVDGSVKVGEVVAMIKGEGKALRRKEKRARIEQIRANLGLSDSQRTPVPGETLKDFYKRTNMYWQMAAYEHTQHTGKELRKDGFDLAETRYLELKPVLDELAILEAEQKAEETEGPEASGTSRKGGIAKKKR</sequence>
<evidence type="ECO:0000256" key="4">
    <source>
        <dbReference type="ARBA" id="ARBA00022989"/>
    </source>
</evidence>
<feature type="compositionally biased region" description="Acidic residues" evidence="6">
    <location>
        <begin position="687"/>
        <end position="702"/>
    </location>
</feature>
<dbReference type="InterPro" id="IPR052588">
    <property type="entry name" value="Kelch_domain_protein"/>
</dbReference>
<dbReference type="Pfam" id="PF13947">
    <property type="entry name" value="GUB_WAK_bind"/>
    <property type="match status" value="1"/>
</dbReference>
<comment type="subcellular location">
    <subcellularLocation>
        <location evidence="1">Membrane</location>
        <topology evidence="1">Single-pass membrane protein</topology>
    </subcellularLocation>
</comment>
<evidence type="ECO:0000256" key="2">
    <source>
        <dbReference type="ARBA" id="ARBA00022692"/>
    </source>
</evidence>
<feature type="compositionally biased region" description="Acidic residues" evidence="6">
    <location>
        <begin position="809"/>
        <end position="850"/>
    </location>
</feature>
<keyword evidence="3 7" id="KW-0732">Signal</keyword>
<evidence type="ECO:0000256" key="3">
    <source>
        <dbReference type="ARBA" id="ARBA00022729"/>
    </source>
</evidence>
<dbReference type="Pfam" id="PF24681">
    <property type="entry name" value="Kelch_KLHDC2_KLHL20_DRC7"/>
    <property type="match status" value="1"/>
</dbReference>
<feature type="domain" description="DUF4110" evidence="8">
    <location>
        <begin position="888"/>
        <end position="965"/>
    </location>
</feature>
<dbReference type="SMR" id="A0A816I8P6"/>
<dbReference type="InterPro" id="IPR025287">
    <property type="entry name" value="WAK_GUB"/>
</dbReference>
<evidence type="ECO:0000313" key="10">
    <source>
        <dbReference type="EMBL" id="CAF1701950.1"/>
    </source>
</evidence>
<dbReference type="AlphaFoldDB" id="A0A816I8P6"/>
<feature type="region of interest" description="Disordered" evidence="6">
    <location>
        <begin position="957"/>
        <end position="981"/>
    </location>
</feature>
<keyword evidence="2" id="KW-0812">Transmembrane</keyword>
<feature type="region of interest" description="Disordered" evidence="6">
    <location>
        <begin position="807"/>
        <end position="852"/>
    </location>
</feature>
<evidence type="ECO:0000259" key="9">
    <source>
        <dbReference type="Pfam" id="PF13947"/>
    </source>
</evidence>
<dbReference type="GO" id="GO:0030247">
    <property type="term" value="F:polysaccharide binding"/>
    <property type="evidence" value="ECO:0007669"/>
    <property type="project" value="InterPro"/>
</dbReference>
<name>A0A816I8P6_BRANA</name>
<feature type="region of interest" description="Disordered" evidence="6">
    <location>
        <begin position="672"/>
        <end position="715"/>
    </location>
</feature>
<evidence type="ECO:0000256" key="6">
    <source>
        <dbReference type="SAM" id="MobiDB-lite"/>
    </source>
</evidence>
<dbReference type="Proteomes" id="UP001295469">
    <property type="component" value="Chromosome C03"/>
</dbReference>
<gene>
    <name evidence="10" type="ORF">DARMORV10_C03P33480.1</name>
</gene>
<feature type="compositionally biased region" description="Basic and acidic residues" evidence="6">
    <location>
        <begin position="302"/>
        <end position="327"/>
    </location>
</feature>
<dbReference type="Gene3D" id="2.120.10.80">
    <property type="entry name" value="Kelch-type beta propeller"/>
    <property type="match status" value="1"/>
</dbReference>